<evidence type="ECO:0000313" key="3">
    <source>
        <dbReference type="Proteomes" id="UP001219567"/>
    </source>
</evidence>
<reference evidence="2 3" key="1">
    <citation type="submission" date="2023-03" db="EMBL/GenBank/DDBJ databases">
        <title>Mating type loci evolution in Malassezia.</title>
        <authorList>
            <person name="Coelho M.A."/>
        </authorList>
    </citation>
    <scope>NUCLEOTIDE SEQUENCE [LARGE SCALE GENOMIC DNA]</scope>
    <source>
        <strain evidence="2 3">CBS 9725</strain>
    </source>
</reference>
<feature type="compositionally biased region" description="Basic and acidic residues" evidence="1">
    <location>
        <begin position="419"/>
        <end position="431"/>
    </location>
</feature>
<feature type="compositionally biased region" description="Low complexity" evidence="1">
    <location>
        <begin position="285"/>
        <end position="297"/>
    </location>
</feature>
<feature type="region of interest" description="Disordered" evidence="1">
    <location>
        <begin position="313"/>
        <end position="431"/>
    </location>
</feature>
<feature type="region of interest" description="Disordered" evidence="1">
    <location>
        <begin position="265"/>
        <end position="298"/>
    </location>
</feature>
<keyword evidence="3" id="KW-1185">Reference proteome</keyword>
<evidence type="ECO:0000313" key="2">
    <source>
        <dbReference type="EMBL" id="WFD00102.1"/>
    </source>
</evidence>
<protein>
    <submittedName>
        <fullName evidence="2">Uncharacterized protein</fullName>
    </submittedName>
</protein>
<proteinExistence type="predicted"/>
<dbReference type="Pfam" id="PF08045">
    <property type="entry name" value="CDC14"/>
    <property type="match status" value="1"/>
</dbReference>
<evidence type="ECO:0000256" key="1">
    <source>
        <dbReference type="SAM" id="MobiDB-lite"/>
    </source>
</evidence>
<dbReference type="EMBL" id="CP119946">
    <property type="protein sequence ID" value="WFD00102.1"/>
    <property type="molecule type" value="Genomic_DNA"/>
</dbReference>
<accession>A0AAJ5YWP8</accession>
<dbReference type="AlphaFoldDB" id="A0AAJ5YWP8"/>
<name>A0AAJ5YWP8_9BASI</name>
<gene>
    <name evidence="2" type="ORF">MYAM1_002848</name>
</gene>
<dbReference type="PANTHER" id="PTHR34065:SF1">
    <property type="entry name" value="CELL DIVISION CONTROL PROTEIN 14"/>
    <property type="match status" value="1"/>
</dbReference>
<organism evidence="2 3">
    <name type="scientific">Malassezia yamatoensis</name>
    <dbReference type="NCBI Taxonomy" id="253288"/>
    <lineage>
        <taxon>Eukaryota</taxon>
        <taxon>Fungi</taxon>
        <taxon>Dikarya</taxon>
        <taxon>Basidiomycota</taxon>
        <taxon>Ustilaginomycotina</taxon>
        <taxon>Malasseziomycetes</taxon>
        <taxon>Malasseziales</taxon>
        <taxon>Malasseziaceae</taxon>
        <taxon>Malassezia</taxon>
    </lineage>
</organism>
<dbReference type="PANTHER" id="PTHR34065">
    <property type="entry name" value="CELL DIVISION CONTROL PROTEIN 14"/>
    <property type="match status" value="1"/>
</dbReference>
<dbReference type="Proteomes" id="UP001219567">
    <property type="component" value="Chromosome 4"/>
</dbReference>
<sequence length="431" mass="48238">MYGKAAKPLGAPNSVDMALHESESILGLLNMISSPFSSSNERMYALVQLEHFLAKRVLDTLPRLHRTARENGMRRPMYDAEVDRCLDWSVTVQDARLYIAEQLLAHISRLHCMLLVQVEPETASIPVHARALHGDRRTLASELSCALSQLQGMSLTHYPSKNLCSTKSAFELLLAIIDAPYTNQAEKGSPLHLVASHAVDTLMCTLVDASETTRSLFEQTKGLSLIRRVMNNHRNSQTGMDATGGKCFEFLLFYLQSHVFEEQVGGQRHSGSEQPASVFDPPATPSTRTRTSAMPTPFYTPMVTPRAHVRVLSHGSPSKHAGNVRPPFGRLDTEPNPFSQDTNKESRRHLRTRSTDERRHLRTRSTDLPIDLWKTPRATPRVTRDVSPSRRSTNATEKHDPSRYLNSPHKPTEGLGVRTSHDPPPKDATHR</sequence>
<dbReference type="InterPro" id="IPR012535">
    <property type="entry name" value="Cell_div_Cdc14"/>
</dbReference>